<evidence type="ECO:0008006" key="4">
    <source>
        <dbReference type="Google" id="ProtNLM"/>
    </source>
</evidence>
<accession>A0ABR8YY73</accession>
<sequence>MKKTVDLFISVILFIWTFLIFIYKMILSSDIPVFISLNEFVHFVIGILLYTIIQLFYIKRANLYLLNLTSLILPMTFWSITLVSALIYKYHKYDTVLDIIGFSCMLIIFLYYCYKVLKSRKKGVSYD</sequence>
<dbReference type="RefSeq" id="WP_191741794.1">
    <property type="nucleotide sequence ID" value="NZ_JACSQB010000184.1"/>
</dbReference>
<feature type="transmembrane region" description="Helical" evidence="1">
    <location>
        <begin position="96"/>
        <end position="114"/>
    </location>
</feature>
<evidence type="ECO:0000256" key="1">
    <source>
        <dbReference type="SAM" id="Phobius"/>
    </source>
</evidence>
<evidence type="ECO:0000313" key="2">
    <source>
        <dbReference type="EMBL" id="MBD8048866.1"/>
    </source>
</evidence>
<comment type="caution">
    <text evidence="2">The sequence shown here is derived from an EMBL/GenBank/DDBJ whole genome shotgun (WGS) entry which is preliminary data.</text>
</comment>
<feature type="transmembrane region" description="Helical" evidence="1">
    <location>
        <begin position="40"/>
        <end position="58"/>
    </location>
</feature>
<proteinExistence type="predicted"/>
<reference evidence="2 3" key="1">
    <citation type="submission" date="2020-08" db="EMBL/GenBank/DDBJ databases">
        <title>A Genomic Blueprint of the Chicken Gut Microbiome.</title>
        <authorList>
            <person name="Gilroy R."/>
            <person name="Ravi A."/>
            <person name="Getino M."/>
            <person name="Pursley I."/>
            <person name="Horton D.L."/>
            <person name="Alikhan N.-F."/>
            <person name="Baker D."/>
            <person name="Gharbi K."/>
            <person name="Hall N."/>
            <person name="Watson M."/>
            <person name="Adriaenssens E.M."/>
            <person name="Foster-Nyarko E."/>
            <person name="Jarju S."/>
            <person name="Secka A."/>
            <person name="Antonio M."/>
            <person name="Oren A."/>
            <person name="Chaudhuri R."/>
            <person name="La Ragione R.M."/>
            <person name="Hildebrand F."/>
            <person name="Pallen M.J."/>
        </authorList>
    </citation>
    <scope>NUCLEOTIDE SEQUENCE [LARGE SCALE GENOMIC DNA]</scope>
    <source>
        <strain evidence="2 3">N37</strain>
    </source>
</reference>
<keyword evidence="1" id="KW-1133">Transmembrane helix</keyword>
<feature type="transmembrane region" description="Helical" evidence="1">
    <location>
        <begin position="65"/>
        <end position="90"/>
    </location>
</feature>
<keyword evidence="1" id="KW-0472">Membrane</keyword>
<keyword evidence="3" id="KW-1185">Reference proteome</keyword>
<gene>
    <name evidence="2" type="ORF">H9637_17860</name>
</gene>
<dbReference type="EMBL" id="JACSQB010000184">
    <property type="protein sequence ID" value="MBD8048866.1"/>
    <property type="molecule type" value="Genomic_DNA"/>
</dbReference>
<keyword evidence="1" id="KW-0812">Transmembrane</keyword>
<dbReference type="Proteomes" id="UP000627166">
    <property type="component" value="Unassembled WGS sequence"/>
</dbReference>
<protein>
    <recommendedName>
        <fullName evidence="4">Transporter</fullName>
    </recommendedName>
</protein>
<name>A0ABR8YY73_9CLOT</name>
<feature type="transmembrane region" description="Helical" evidence="1">
    <location>
        <begin position="7"/>
        <end position="28"/>
    </location>
</feature>
<organism evidence="2 3">
    <name type="scientific">Clostridium faecium</name>
    <dbReference type="NCBI Taxonomy" id="2762223"/>
    <lineage>
        <taxon>Bacteria</taxon>
        <taxon>Bacillati</taxon>
        <taxon>Bacillota</taxon>
        <taxon>Clostridia</taxon>
        <taxon>Eubacteriales</taxon>
        <taxon>Clostridiaceae</taxon>
        <taxon>Clostridium</taxon>
    </lineage>
</organism>
<evidence type="ECO:0000313" key="3">
    <source>
        <dbReference type="Proteomes" id="UP000627166"/>
    </source>
</evidence>